<evidence type="ECO:0000256" key="6">
    <source>
        <dbReference type="ARBA" id="ARBA00022692"/>
    </source>
</evidence>
<protein>
    <recommendedName>
        <fullName evidence="2">Type II secretion system protein H</fullName>
    </recommendedName>
    <alternativeName>
        <fullName evidence="10">General secretion pathway protein H</fullName>
    </alternativeName>
</protein>
<keyword evidence="4" id="KW-0488">Methylation</keyword>
<evidence type="ECO:0000256" key="3">
    <source>
        <dbReference type="ARBA" id="ARBA00022475"/>
    </source>
</evidence>
<keyword evidence="6" id="KW-0812">Transmembrane</keyword>
<keyword evidence="5" id="KW-0997">Cell inner membrane</keyword>
<dbReference type="GO" id="GO:0015627">
    <property type="term" value="C:type II protein secretion system complex"/>
    <property type="evidence" value="ECO:0007669"/>
    <property type="project" value="InterPro"/>
</dbReference>
<evidence type="ECO:0000256" key="8">
    <source>
        <dbReference type="ARBA" id="ARBA00023136"/>
    </source>
</evidence>
<comment type="caution">
    <text evidence="12">The sequence shown here is derived from an EMBL/GenBank/DDBJ whole genome shotgun (WGS) entry which is preliminary data.</text>
</comment>
<dbReference type="InterPro" id="IPR012902">
    <property type="entry name" value="N_methyl_site"/>
</dbReference>
<dbReference type="AlphaFoldDB" id="A0A923MUR4"/>
<evidence type="ECO:0000256" key="9">
    <source>
        <dbReference type="ARBA" id="ARBA00025772"/>
    </source>
</evidence>
<dbReference type="GO" id="GO:0015628">
    <property type="term" value="P:protein secretion by the type II secretion system"/>
    <property type="evidence" value="ECO:0007669"/>
    <property type="project" value="InterPro"/>
</dbReference>
<evidence type="ECO:0000313" key="12">
    <source>
        <dbReference type="EMBL" id="MBC5785009.1"/>
    </source>
</evidence>
<keyword evidence="7" id="KW-1133">Transmembrane helix</keyword>
<dbReference type="RefSeq" id="WP_187077744.1">
    <property type="nucleotide sequence ID" value="NZ_JACORT010000008.1"/>
</dbReference>
<keyword evidence="8" id="KW-0472">Membrane</keyword>
<evidence type="ECO:0000256" key="10">
    <source>
        <dbReference type="ARBA" id="ARBA00030775"/>
    </source>
</evidence>
<dbReference type="EMBL" id="JACORT010000008">
    <property type="protein sequence ID" value="MBC5785009.1"/>
    <property type="molecule type" value="Genomic_DNA"/>
</dbReference>
<dbReference type="Pfam" id="PF12019">
    <property type="entry name" value="GspH"/>
    <property type="match status" value="1"/>
</dbReference>
<organism evidence="12 13">
    <name type="scientific">Ramlibacter cellulosilyticus</name>
    <dbReference type="NCBI Taxonomy" id="2764187"/>
    <lineage>
        <taxon>Bacteria</taxon>
        <taxon>Pseudomonadati</taxon>
        <taxon>Pseudomonadota</taxon>
        <taxon>Betaproteobacteria</taxon>
        <taxon>Burkholderiales</taxon>
        <taxon>Comamonadaceae</taxon>
        <taxon>Ramlibacter</taxon>
    </lineage>
</organism>
<name>A0A923MUR4_9BURK</name>
<feature type="domain" description="General secretion pathway GspH" evidence="11">
    <location>
        <begin position="43"/>
        <end position="167"/>
    </location>
</feature>
<proteinExistence type="inferred from homology"/>
<comment type="subcellular location">
    <subcellularLocation>
        <location evidence="1">Cell inner membrane</location>
        <topology evidence="1">Single-pass membrane protein</topology>
    </subcellularLocation>
</comment>
<dbReference type="InterPro" id="IPR022346">
    <property type="entry name" value="T2SS_GspH"/>
</dbReference>
<evidence type="ECO:0000256" key="2">
    <source>
        <dbReference type="ARBA" id="ARBA00021549"/>
    </source>
</evidence>
<comment type="similarity">
    <text evidence="9">Belongs to the GSP H family.</text>
</comment>
<evidence type="ECO:0000256" key="4">
    <source>
        <dbReference type="ARBA" id="ARBA00022481"/>
    </source>
</evidence>
<evidence type="ECO:0000256" key="7">
    <source>
        <dbReference type="ARBA" id="ARBA00022989"/>
    </source>
</evidence>
<dbReference type="Proteomes" id="UP000608513">
    <property type="component" value="Unassembled WGS sequence"/>
</dbReference>
<sequence length="180" mass="18914">MHGARAFTLLELLVTLCVASVLLSVAVPSLARLHASAQLSTIARGFLESLRLARSEAVKRGGRVVMCKSANGTTCADTGGWDQGWIIFQDNNANGAHEANETLIQQTQALDRDVVLTGNAPVARSFTFVGQAASRTGTGAMQAGTLTVCRRFAEEGGGRQIVVSSGGRADIRRLKVLSCG</sequence>
<gene>
    <name evidence="12" type="ORF">H8N03_18830</name>
</gene>
<dbReference type="NCBIfam" id="TIGR02532">
    <property type="entry name" value="IV_pilin_GFxxxE"/>
    <property type="match status" value="1"/>
</dbReference>
<dbReference type="GO" id="GO:0005886">
    <property type="term" value="C:plasma membrane"/>
    <property type="evidence" value="ECO:0007669"/>
    <property type="project" value="UniProtKB-SubCell"/>
</dbReference>
<keyword evidence="3" id="KW-1003">Cell membrane</keyword>
<accession>A0A923MUR4</accession>
<evidence type="ECO:0000256" key="5">
    <source>
        <dbReference type="ARBA" id="ARBA00022519"/>
    </source>
</evidence>
<evidence type="ECO:0000313" key="13">
    <source>
        <dbReference type="Proteomes" id="UP000608513"/>
    </source>
</evidence>
<evidence type="ECO:0000256" key="1">
    <source>
        <dbReference type="ARBA" id="ARBA00004377"/>
    </source>
</evidence>
<reference evidence="12" key="1">
    <citation type="submission" date="2020-08" db="EMBL/GenBank/DDBJ databases">
        <title>Ramlibacter sp. USB13 16S ribosomal RNA gene genome sequencing and assembly.</title>
        <authorList>
            <person name="Kang M."/>
        </authorList>
    </citation>
    <scope>NUCLEOTIDE SEQUENCE</scope>
    <source>
        <strain evidence="12">USB13</strain>
    </source>
</reference>
<keyword evidence="13" id="KW-1185">Reference proteome</keyword>
<dbReference type="SUPFAM" id="SSF54523">
    <property type="entry name" value="Pili subunits"/>
    <property type="match status" value="1"/>
</dbReference>
<dbReference type="Gene3D" id="3.55.40.10">
    <property type="entry name" value="minor pseudopilin epsh domain"/>
    <property type="match status" value="1"/>
</dbReference>
<dbReference type="InterPro" id="IPR045584">
    <property type="entry name" value="Pilin-like"/>
</dbReference>
<evidence type="ECO:0000259" key="11">
    <source>
        <dbReference type="Pfam" id="PF12019"/>
    </source>
</evidence>